<dbReference type="Pfam" id="PF13763">
    <property type="entry name" value="DUF4167"/>
    <property type="match status" value="1"/>
</dbReference>
<feature type="compositionally biased region" description="Basic and acidic residues" evidence="1">
    <location>
        <begin position="345"/>
        <end position="359"/>
    </location>
</feature>
<name>A0A8B6M5J2_METTU</name>
<evidence type="ECO:0000256" key="1">
    <source>
        <dbReference type="SAM" id="MobiDB-lite"/>
    </source>
</evidence>
<gene>
    <name evidence="3" type="ORF">MPC4_180029</name>
</gene>
<feature type="compositionally biased region" description="Acidic residues" evidence="1">
    <location>
        <begin position="100"/>
        <end position="109"/>
    </location>
</feature>
<evidence type="ECO:0000313" key="3">
    <source>
        <dbReference type="EMBL" id="VTZ49623.1"/>
    </source>
</evidence>
<dbReference type="Proteomes" id="UP000485880">
    <property type="component" value="Unassembled WGS sequence"/>
</dbReference>
<feature type="compositionally biased region" description="Low complexity" evidence="1">
    <location>
        <begin position="124"/>
        <end position="144"/>
    </location>
</feature>
<feature type="compositionally biased region" description="Low complexity" evidence="1">
    <location>
        <begin position="82"/>
        <end position="99"/>
    </location>
</feature>
<feature type="compositionally biased region" description="Basic and acidic residues" evidence="1">
    <location>
        <begin position="159"/>
        <end position="210"/>
    </location>
</feature>
<accession>A0A8B6M5J2</accession>
<proteinExistence type="predicted"/>
<feature type="domain" description="DUF4167" evidence="2">
    <location>
        <begin position="11"/>
        <end position="83"/>
    </location>
</feature>
<dbReference type="AlphaFoldDB" id="A0A8B6M5J2"/>
<feature type="compositionally biased region" description="Polar residues" evidence="1">
    <location>
        <begin position="14"/>
        <end position="30"/>
    </location>
</feature>
<evidence type="ECO:0000313" key="4">
    <source>
        <dbReference type="Proteomes" id="UP000485880"/>
    </source>
</evidence>
<organism evidence="3 4">
    <name type="scientific">Methylocella tundrae</name>
    <dbReference type="NCBI Taxonomy" id="227605"/>
    <lineage>
        <taxon>Bacteria</taxon>
        <taxon>Pseudomonadati</taxon>
        <taxon>Pseudomonadota</taxon>
        <taxon>Alphaproteobacteria</taxon>
        <taxon>Hyphomicrobiales</taxon>
        <taxon>Beijerinckiaceae</taxon>
        <taxon>Methylocella</taxon>
    </lineage>
</organism>
<sequence>MRPGQNNKRMRGRPNSNRKGPNPLTRSYESSGPDVKIRGTAHHIGEKYLQLARDAQSSGDPVTAESYLQHAEHYFRLIAVAQQAQQQSAAGYQRQPGDAIADETDDGDDFTGIPDRFASPPERFAAPQPAFAPQPQSGNPQQPQDRGFYGSGGGNAEKQGFERPERGPRQERAPYQERSYQDRPYSERSSQDRSQDRGGQDRGGQERYGSDRGGPSREQGSRGEPASGHAPGRDAPGREQESRASRGGRSQRDFRGEAPREQRGDRAPVDDGEPKGLPAFITAPVRAVSDALSEPLEANASVETLNPIGDGHSDAEREPNGFHLRPRRRRRSKAEMAIDSASADDSNHAESSAKDPVGD</sequence>
<comment type="caution">
    <text evidence="3">The sequence shown here is derived from an EMBL/GenBank/DDBJ whole genome shotgun (WGS) entry which is preliminary data.</text>
</comment>
<evidence type="ECO:0000259" key="2">
    <source>
        <dbReference type="Pfam" id="PF13763"/>
    </source>
</evidence>
<dbReference type="InterPro" id="IPR025430">
    <property type="entry name" value="DUF4167"/>
</dbReference>
<dbReference type="EMBL" id="CABFMQ020000074">
    <property type="protein sequence ID" value="VTZ49623.1"/>
    <property type="molecule type" value="Genomic_DNA"/>
</dbReference>
<feature type="region of interest" description="Disordered" evidence="1">
    <location>
        <begin position="1"/>
        <end position="37"/>
    </location>
</feature>
<feature type="compositionally biased region" description="Basic and acidic residues" evidence="1">
    <location>
        <begin position="231"/>
        <end position="274"/>
    </location>
</feature>
<feature type="region of interest" description="Disordered" evidence="1">
    <location>
        <begin position="298"/>
        <end position="359"/>
    </location>
</feature>
<feature type="compositionally biased region" description="Basic and acidic residues" evidence="1">
    <location>
        <begin position="311"/>
        <end position="320"/>
    </location>
</feature>
<protein>
    <recommendedName>
        <fullName evidence="2">DUF4167 domain-containing protein</fullName>
    </recommendedName>
</protein>
<keyword evidence="4" id="KW-1185">Reference proteome</keyword>
<feature type="region of interest" description="Disordered" evidence="1">
    <location>
        <begin position="82"/>
        <end position="281"/>
    </location>
</feature>
<reference evidence="3 4" key="1">
    <citation type="submission" date="2019-05" db="EMBL/GenBank/DDBJ databases">
        <authorList>
            <person name="Farhan Ul Haque M."/>
        </authorList>
    </citation>
    <scope>NUCLEOTIDE SEQUENCE [LARGE SCALE GENOMIC DNA]</scope>
    <source>
        <strain evidence="3">2</strain>
    </source>
</reference>